<accession>A0A328EAF9</accession>
<protein>
    <submittedName>
        <fullName evidence="1">Uncharacterized protein</fullName>
    </submittedName>
</protein>
<comment type="caution">
    <text evidence="1">The sequence shown here is derived from an EMBL/GenBank/DDBJ whole genome shotgun (WGS) entry which is preliminary data.</text>
</comment>
<keyword evidence="2" id="KW-1185">Reference proteome</keyword>
<dbReference type="Proteomes" id="UP000249390">
    <property type="component" value="Unassembled WGS sequence"/>
</dbReference>
<dbReference type="EMBL" id="NQVE01000018">
    <property type="protein sequence ID" value="RAL53648.1"/>
    <property type="molecule type" value="Genomic_DNA"/>
</dbReference>
<name>A0A328EAF9_9ASTE</name>
<reference evidence="1 2" key="1">
    <citation type="submission" date="2018-06" db="EMBL/GenBank/DDBJ databases">
        <title>The Genome of Cuscuta australis (Dodder) Provides Insight into the Evolution of Plant Parasitism.</title>
        <authorList>
            <person name="Liu H."/>
        </authorList>
    </citation>
    <scope>NUCLEOTIDE SEQUENCE [LARGE SCALE GENOMIC DNA]</scope>
    <source>
        <strain evidence="2">cv. Yunnan</strain>
        <tissue evidence="1">Vines</tissue>
    </source>
</reference>
<evidence type="ECO:0000313" key="2">
    <source>
        <dbReference type="Proteomes" id="UP000249390"/>
    </source>
</evidence>
<gene>
    <name evidence="1" type="ORF">DM860_012263</name>
</gene>
<sequence length="75" mass="8022">MLSPCTPSLSDSSPQSCHAAHLHVSSSKHDFKMRWSRAEDDNGGDLSDSGRYVAATMTVVGIIVDDDCGSGRHCQ</sequence>
<evidence type="ECO:0000313" key="1">
    <source>
        <dbReference type="EMBL" id="RAL53648.1"/>
    </source>
</evidence>
<organism evidence="1 2">
    <name type="scientific">Cuscuta australis</name>
    <dbReference type="NCBI Taxonomy" id="267555"/>
    <lineage>
        <taxon>Eukaryota</taxon>
        <taxon>Viridiplantae</taxon>
        <taxon>Streptophyta</taxon>
        <taxon>Embryophyta</taxon>
        <taxon>Tracheophyta</taxon>
        <taxon>Spermatophyta</taxon>
        <taxon>Magnoliopsida</taxon>
        <taxon>eudicotyledons</taxon>
        <taxon>Gunneridae</taxon>
        <taxon>Pentapetalae</taxon>
        <taxon>asterids</taxon>
        <taxon>lamiids</taxon>
        <taxon>Solanales</taxon>
        <taxon>Convolvulaceae</taxon>
        <taxon>Cuscuteae</taxon>
        <taxon>Cuscuta</taxon>
        <taxon>Cuscuta subgen. Grammica</taxon>
        <taxon>Cuscuta sect. Cleistogrammica</taxon>
    </lineage>
</organism>
<proteinExistence type="predicted"/>
<dbReference type="AlphaFoldDB" id="A0A328EAF9"/>